<protein>
    <recommendedName>
        <fullName evidence="8">Membrane-associated, eicosanoid/glutathione metabolism (MAPEG) protein</fullName>
    </recommendedName>
</protein>
<feature type="transmembrane region" description="Helical" evidence="5">
    <location>
        <begin position="110"/>
        <end position="129"/>
    </location>
</feature>
<evidence type="ECO:0008006" key="8">
    <source>
        <dbReference type="Google" id="ProtNLM"/>
    </source>
</evidence>
<keyword evidence="3 5" id="KW-1133">Transmembrane helix</keyword>
<feature type="transmembrane region" description="Helical" evidence="5">
    <location>
        <begin position="12"/>
        <end position="32"/>
    </location>
</feature>
<reference evidence="6 7" key="1">
    <citation type="submission" date="2012-10" db="EMBL/GenBank/DDBJ databases">
        <title>Genome sequencing and analysis of entomopathogenic fungi Beauveria bassiana D1-5.</title>
        <authorList>
            <person name="Li Q."/>
            <person name="Wang L."/>
            <person name="Zhang Z."/>
            <person name="Wang Q."/>
            <person name="Ren J."/>
            <person name="Wang M."/>
            <person name="Xu W."/>
            <person name="Wang J."/>
            <person name="Lu Y."/>
            <person name="Du Q."/>
            <person name="Sun Z."/>
        </authorList>
    </citation>
    <scope>NUCLEOTIDE SEQUENCE [LARGE SCALE GENOMIC DNA]</scope>
    <source>
        <strain evidence="6 7">D1-5</strain>
    </source>
</reference>
<proteinExistence type="predicted"/>
<comment type="caution">
    <text evidence="6">The sequence shown here is derived from an EMBL/GenBank/DDBJ whole genome shotgun (WGS) entry which is preliminary data.</text>
</comment>
<keyword evidence="4 5" id="KW-0472">Membrane</keyword>
<keyword evidence="2 5" id="KW-0812">Transmembrane</keyword>
<name>A0A0A2VUN1_BEABA</name>
<dbReference type="AlphaFoldDB" id="A0A0A2VUN1"/>
<evidence type="ECO:0000256" key="4">
    <source>
        <dbReference type="ARBA" id="ARBA00023136"/>
    </source>
</evidence>
<dbReference type="HOGENOM" id="CLU_110778_0_2_1"/>
<dbReference type="Proteomes" id="UP000030106">
    <property type="component" value="Unassembled WGS sequence"/>
</dbReference>
<feature type="transmembrane region" description="Helical" evidence="5">
    <location>
        <begin position="141"/>
        <end position="161"/>
    </location>
</feature>
<dbReference type="PANTHER" id="PTHR35371:SF1">
    <property type="entry name" value="BLR7753 PROTEIN"/>
    <property type="match status" value="1"/>
</dbReference>
<dbReference type="Pfam" id="PF01124">
    <property type="entry name" value="MAPEG"/>
    <property type="match status" value="1"/>
</dbReference>
<dbReference type="eggNOG" id="ENOG502S7P4">
    <property type="taxonomic scope" value="Eukaryota"/>
</dbReference>
<comment type="subcellular location">
    <subcellularLocation>
        <location evidence="1">Membrane</location>
    </subcellularLocation>
</comment>
<dbReference type="PANTHER" id="PTHR35371">
    <property type="entry name" value="INNER MEMBRANE PROTEIN"/>
    <property type="match status" value="1"/>
</dbReference>
<gene>
    <name evidence="6" type="ORF">BBAD15_g2673</name>
</gene>
<evidence type="ECO:0000256" key="5">
    <source>
        <dbReference type="SAM" id="Phobius"/>
    </source>
</evidence>
<sequence length="162" mass="18088">MSFLMPFLNGEASLAIGSLPLTLLISALPHWYSIYKAEVNKVQGGWSNECPRSFSARLNSKAASGHRLTDLEGLILRGQAAQQNGFEWWAVWAAAVILGTLAKLPQEDMTRYTVIHVACRLVYNILYVTTARRSRSYLRTIVFQFSIYPSIAIFFKAASALN</sequence>
<organism evidence="6 7">
    <name type="scientific">Beauveria bassiana D1-5</name>
    <dbReference type="NCBI Taxonomy" id="1245745"/>
    <lineage>
        <taxon>Eukaryota</taxon>
        <taxon>Fungi</taxon>
        <taxon>Dikarya</taxon>
        <taxon>Ascomycota</taxon>
        <taxon>Pezizomycotina</taxon>
        <taxon>Sordariomycetes</taxon>
        <taxon>Hypocreomycetidae</taxon>
        <taxon>Hypocreales</taxon>
        <taxon>Cordycipitaceae</taxon>
        <taxon>Beauveria</taxon>
    </lineage>
</organism>
<evidence type="ECO:0000313" key="7">
    <source>
        <dbReference type="Proteomes" id="UP000030106"/>
    </source>
</evidence>
<dbReference type="EMBL" id="ANFO01000196">
    <property type="protein sequence ID" value="KGQ11601.1"/>
    <property type="molecule type" value="Genomic_DNA"/>
</dbReference>
<dbReference type="InterPro" id="IPR023352">
    <property type="entry name" value="MAPEG-like_dom_sf"/>
</dbReference>
<evidence type="ECO:0000256" key="1">
    <source>
        <dbReference type="ARBA" id="ARBA00004370"/>
    </source>
</evidence>
<accession>A0A0A2VUN1</accession>
<dbReference type="Gene3D" id="1.20.120.550">
    <property type="entry name" value="Membrane associated eicosanoid/glutathione metabolism-like domain"/>
    <property type="match status" value="1"/>
</dbReference>
<dbReference type="GO" id="GO:0016020">
    <property type="term" value="C:membrane"/>
    <property type="evidence" value="ECO:0007669"/>
    <property type="project" value="UniProtKB-SubCell"/>
</dbReference>
<feature type="transmembrane region" description="Helical" evidence="5">
    <location>
        <begin position="86"/>
        <end position="104"/>
    </location>
</feature>
<dbReference type="InterPro" id="IPR001129">
    <property type="entry name" value="Membr-assoc_MAPEG"/>
</dbReference>
<evidence type="ECO:0000256" key="3">
    <source>
        <dbReference type="ARBA" id="ARBA00022989"/>
    </source>
</evidence>
<evidence type="ECO:0000256" key="2">
    <source>
        <dbReference type="ARBA" id="ARBA00022692"/>
    </source>
</evidence>
<dbReference type="SUPFAM" id="SSF161084">
    <property type="entry name" value="MAPEG domain-like"/>
    <property type="match status" value="1"/>
</dbReference>
<evidence type="ECO:0000313" key="6">
    <source>
        <dbReference type="EMBL" id="KGQ11601.1"/>
    </source>
</evidence>
<dbReference type="OrthoDB" id="2122304at2759"/>